<keyword evidence="6 8" id="KW-1133">Transmembrane helix</keyword>
<gene>
    <name evidence="9" type="ORF">G1H10_12250</name>
</gene>
<feature type="transmembrane region" description="Helical" evidence="8">
    <location>
        <begin position="78"/>
        <end position="99"/>
    </location>
</feature>
<evidence type="ECO:0000256" key="4">
    <source>
        <dbReference type="ARBA" id="ARBA00022475"/>
    </source>
</evidence>
<accession>A0A6L9S8T1</accession>
<dbReference type="GO" id="GO:0033214">
    <property type="term" value="P:siderophore-iron import into cell"/>
    <property type="evidence" value="ECO:0007669"/>
    <property type="project" value="TreeGrafter"/>
</dbReference>
<dbReference type="PANTHER" id="PTHR30472:SF1">
    <property type="entry name" value="FE(3+) DICITRATE TRANSPORT SYSTEM PERMEASE PROTEIN FECC-RELATED"/>
    <property type="match status" value="1"/>
</dbReference>
<dbReference type="Pfam" id="PF01032">
    <property type="entry name" value="FecCD"/>
    <property type="match status" value="1"/>
</dbReference>
<protein>
    <submittedName>
        <fullName evidence="9">Iron chelate uptake ABC transporter family permease subunit</fullName>
    </submittedName>
</protein>
<keyword evidence="4" id="KW-1003">Cell membrane</keyword>
<feature type="transmembrane region" description="Helical" evidence="8">
    <location>
        <begin position="136"/>
        <end position="156"/>
    </location>
</feature>
<name>A0A6L9S8T1_9ACTN</name>
<dbReference type="GO" id="GO:0022857">
    <property type="term" value="F:transmembrane transporter activity"/>
    <property type="evidence" value="ECO:0007669"/>
    <property type="project" value="InterPro"/>
</dbReference>
<evidence type="ECO:0000256" key="3">
    <source>
        <dbReference type="ARBA" id="ARBA00022448"/>
    </source>
</evidence>
<dbReference type="FunFam" id="1.10.3470.10:FF:000001">
    <property type="entry name" value="Vitamin B12 ABC transporter permease BtuC"/>
    <property type="match status" value="1"/>
</dbReference>
<dbReference type="AlphaFoldDB" id="A0A6L9S8T1"/>
<dbReference type="GO" id="GO:0005886">
    <property type="term" value="C:plasma membrane"/>
    <property type="evidence" value="ECO:0007669"/>
    <property type="project" value="UniProtKB-SubCell"/>
</dbReference>
<keyword evidence="3" id="KW-0813">Transport</keyword>
<dbReference type="PANTHER" id="PTHR30472">
    <property type="entry name" value="FERRIC ENTEROBACTIN TRANSPORT SYSTEM PERMEASE PROTEIN"/>
    <property type="match status" value="1"/>
</dbReference>
<comment type="caution">
    <text evidence="9">The sequence shown here is derived from an EMBL/GenBank/DDBJ whole genome shotgun (WGS) entry which is preliminary data.</text>
</comment>
<keyword evidence="5 8" id="KW-0812">Transmembrane</keyword>
<evidence type="ECO:0000313" key="10">
    <source>
        <dbReference type="Proteomes" id="UP000475214"/>
    </source>
</evidence>
<dbReference type="InterPro" id="IPR000522">
    <property type="entry name" value="ABC_transptr_permease_BtuC"/>
</dbReference>
<evidence type="ECO:0000256" key="6">
    <source>
        <dbReference type="ARBA" id="ARBA00022989"/>
    </source>
</evidence>
<feature type="transmembrane region" description="Helical" evidence="8">
    <location>
        <begin position="49"/>
        <end position="66"/>
    </location>
</feature>
<feature type="transmembrane region" description="Helical" evidence="8">
    <location>
        <begin position="266"/>
        <end position="289"/>
    </location>
</feature>
<feature type="transmembrane region" description="Helical" evidence="8">
    <location>
        <begin position="224"/>
        <end position="246"/>
    </location>
</feature>
<evidence type="ECO:0000256" key="2">
    <source>
        <dbReference type="ARBA" id="ARBA00007935"/>
    </source>
</evidence>
<feature type="transmembrane region" description="Helical" evidence="8">
    <location>
        <begin position="184"/>
        <end position="203"/>
    </location>
</feature>
<evidence type="ECO:0000256" key="7">
    <source>
        <dbReference type="ARBA" id="ARBA00023136"/>
    </source>
</evidence>
<keyword evidence="10" id="KW-1185">Reference proteome</keyword>
<evidence type="ECO:0000256" key="8">
    <source>
        <dbReference type="SAM" id="Phobius"/>
    </source>
</evidence>
<dbReference type="Proteomes" id="UP000475214">
    <property type="component" value="Unassembled WGS sequence"/>
</dbReference>
<dbReference type="InterPro" id="IPR037294">
    <property type="entry name" value="ABC_BtuC-like"/>
</dbReference>
<keyword evidence="7 8" id="KW-0472">Membrane</keyword>
<dbReference type="EMBL" id="JAAGOA010000007">
    <property type="protein sequence ID" value="NEE00938.1"/>
    <property type="molecule type" value="Genomic_DNA"/>
</dbReference>
<dbReference type="CDD" id="cd06550">
    <property type="entry name" value="TM_ABC_iron-siderophores_like"/>
    <property type="match status" value="1"/>
</dbReference>
<evidence type="ECO:0000256" key="5">
    <source>
        <dbReference type="ARBA" id="ARBA00022692"/>
    </source>
</evidence>
<feature type="transmembrane region" description="Helical" evidence="8">
    <location>
        <begin position="296"/>
        <end position="313"/>
    </location>
</feature>
<proteinExistence type="inferred from homology"/>
<evidence type="ECO:0000313" key="9">
    <source>
        <dbReference type="EMBL" id="NEE00938.1"/>
    </source>
</evidence>
<comment type="subcellular location">
    <subcellularLocation>
        <location evidence="1">Cell membrane</location>
        <topology evidence="1">Multi-pass membrane protein</topology>
    </subcellularLocation>
</comment>
<feature type="transmembrane region" description="Helical" evidence="8">
    <location>
        <begin position="105"/>
        <end position="124"/>
    </location>
</feature>
<sequence>MLVLLLVTVVLSIGVGANPISPRAVLDTIAGGGDDESQYVVWQQRVPRTVIGTVVGTALGVAGALIQAFTRNPLADPGILGVNSGAAFAVAVGIVFFGVTGISGYVWFACAGALIVTLAVYAIGAAGRGGTDPIRLTLAGVAVGAVLSGATTGLTLTHPDAFDRMRGWNAGSLLERGFDVLTPVVPLLVIGLTMAIAVSSAMNSVALGDDMARAHGVNVGRTRVLVLIAVTLLAGSATAIAGPIAFVGLMVPHVVRWTVGPDQRRIVVGSLLLSPIVVLLSDVLGRVLVLPSEMPVGIVTAFVGAPVLVVLVRRRTASAL</sequence>
<dbReference type="SUPFAM" id="SSF81345">
    <property type="entry name" value="ABC transporter involved in vitamin B12 uptake, BtuC"/>
    <property type="match status" value="1"/>
</dbReference>
<evidence type="ECO:0000256" key="1">
    <source>
        <dbReference type="ARBA" id="ARBA00004651"/>
    </source>
</evidence>
<reference evidence="9 10" key="1">
    <citation type="submission" date="2020-02" db="EMBL/GenBank/DDBJ databases">
        <authorList>
            <person name="Li X.-J."/>
            <person name="Han X.-M."/>
        </authorList>
    </citation>
    <scope>NUCLEOTIDE SEQUENCE [LARGE SCALE GENOMIC DNA]</scope>
    <source>
        <strain evidence="9 10">CCTCC AB 2017055</strain>
    </source>
</reference>
<dbReference type="Gene3D" id="1.10.3470.10">
    <property type="entry name" value="ABC transporter involved in vitamin B12 uptake, BtuC"/>
    <property type="match status" value="1"/>
</dbReference>
<comment type="similarity">
    <text evidence="2">Belongs to the binding-protein-dependent transport system permease family. FecCD subfamily.</text>
</comment>
<organism evidence="9 10">
    <name type="scientific">Phytoactinopolyspora halotolerans</name>
    <dbReference type="NCBI Taxonomy" id="1981512"/>
    <lineage>
        <taxon>Bacteria</taxon>
        <taxon>Bacillati</taxon>
        <taxon>Actinomycetota</taxon>
        <taxon>Actinomycetes</taxon>
        <taxon>Jiangellales</taxon>
        <taxon>Jiangellaceae</taxon>
        <taxon>Phytoactinopolyspora</taxon>
    </lineage>
</organism>